<dbReference type="AlphaFoldDB" id="A0A1H0NY31"/>
<feature type="domain" description="Phosphodiester glycosidase" evidence="2">
    <location>
        <begin position="213"/>
        <end position="391"/>
    </location>
</feature>
<dbReference type="STRING" id="443156.SAMN04489867_1074"/>
<dbReference type="RefSeq" id="WP_091782495.1">
    <property type="nucleotide sequence ID" value="NZ_LT629711.1"/>
</dbReference>
<organism evidence="3 4">
    <name type="scientific">Pedococcus dokdonensis</name>
    <dbReference type="NCBI Taxonomy" id="443156"/>
    <lineage>
        <taxon>Bacteria</taxon>
        <taxon>Bacillati</taxon>
        <taxon>Actinomycetota</taxon>
        <taxon>Actinomycetes</taxon>
        <taxon>Micrococcales</taxon>
        <taxon>Intrasporangiaceae</taxon>
        <taxon>Pedococcus</taxon>
    </lineage>
</organism>
<sequence>MTARTWRATVALTTTGAVAATLTVAVSLATPETAAAVTCKPTPTLLSRTPKVQTLAGGATARIWDTGPTPSNPQASLRIVAVRVPASSAANPRVRAAANLRTSHTPSTYLSTTKSPVVMVNGGVFNPTIGALPDLPQVTGGWLRKIRSTHDPAIVVAKDGRSFPGRVWITGSVSASGHGYKAVTGLNWQSLSGSGLNLYTPSWGNARRPYGTVDVVVAGGKVVAVRTGTARGQAVKSGQTILTATGTAGTWLASLRTGTAMSVSYRAATDAGFPVYEAVGRGARFLNAGVKNGGTCGSRDELLRPRTAIGWTKSGDLLFVTVSGRATVDGVRYGGATIHQMADYMQKLGSYDATNLDGGGSTTMLARTTTGSVIRMDRSMSEWQRAVPNVFSAG</sequence>
<dbReference type="Pfam" id="PF09992">
    <property type="entry name" value="NAGPA"/>
    <property type="match status" value="1"/>
</dbReference>
<proteinExistence type="predicted"/>
<dbReference type="OrthoDB" id="9809781at2"/>
<evidence type="ECO:0000259" key="2">
    <source>
        <dbReference type="Pfam" id="PF09992"/>
    </source>
</evidence>
<accession>A0A1H0NY31</accession>
<keyword evidence="4" id="KW-1185">Reference proteome</keyword>
<feature type="chain" id="PRO_5039169141" description="Phosphodiester glycosidase domain-containing protein" evidence="1">
    <location>
        <begin position="20"/>
        <end position="394"/>
    </location>
</feature>
<evidence type="ECO:0000256" key="1">
    <source>
        <dbReference type="SAM" id="SignalP"/>
    </source>
</evidence>
<reference evidence="4" key="1">
    <citation type="submission" date="2016-10" db="EMBL/GenBank/DDBJ databases">
        <authorList>
            <person name="Varghese N."/>
            <person name="Submissions S."/>
        </authorList>
    </citation>
    <scope>NUCLEOTIDE SEQUENCE [LARGE SCALE GENOMIC DNA]</scope>
    <source>
        <strain evidence="4">DSM 22329</strain>
    </source>
</reference>
<dbReference type="InterPro" id="IPR018711">
    <property type="entry name" value="NAGPA"/>
</dbReference>
<dbReference type="PANTHER" id="PTHR40446:SF2">
    <property type="entry name" value="N-ACETYLGLUCOSAMINE-1-PHOSPHODIESTER ALPHA-N-ACETYLGLUCOSAMINIDASE"/>
    <property type="match status" value="1"/>
</dbReference>
<dbReference type="Proteomes" id="UP000199077">
    <property type="component" value="Chromosome I"/>
</dbReference>
<keyword evidence="1" id="KW-0732">Signal</keyword>
<name>A0A1H0NY31_9MICO</name>
<feature type="signal peptide" evidence="1">
    <location>
        <begin position="1"/>
        <end position="19"/>
    </location>
</feature>
<gene>
    <name evidence="3" type="ORF">SAMN04489867_1074</name>
</gene>
<protein>
    <recommendedName>
        <fullName evidence="2">Phosphodiester glycosidase domain-containing protein</fullName>
    </recommendedName>
</protein>
<evidence type="ECO:0000313" key="3">
    <source>
        <dbReference type="EMBL" id="SDO97446.1"/>
    </source>
</evidence>
<dbReference type="EMBL" id="LT629711">
    <property type="protein sequence ID" value="SDO97446.1"/>
    <property type="molecule type" value="Genomic_DNA"/>
</dbReference>
<dbReference type="PANTHER" id="PTHR40446">
    <property type="entry name" value="N-ACETYLGLUCOSAMINE-1-PHOSPHODIESTER ALPHA-N-ACETYLGLUCOSAMINIDASE"/>
    <property type="match status" value="1"/>
</dbReference>
<evidence type="ECO:0000313" key="4">
    <source>
        <dbReference type="Proteomes" id="UP000199077"/>
    </source>
</evidence>